<dbReference type="Proteomes" id="UP001168098">
    <property type="component" value="Unassembled WGS sequence"/>
</dbReference>
<accession>A0AA38YP87</accession>
<dbReference type="AlphaFoldDB" id="A0AA38YP87"/>
<evidence type="ECO:0000256" key="1">
    <source>
        <dbReference type="SAM" id="Phobius"/>
    </source>
</evidence>
<dbReference type="EMBL" id="JARBHA010000018">
    <property type="protein sequence ID" value="KAJ9674037.1"/>
    <property type="molecule type" value="Genomic_DNA"/>
</dbReference>
<keyword evidence="1" id="KW-0472">Membrane</keyword>
<keyword evidence="1" id="KW-1133">Transmembrane helix</keyword>
<comment type="caution">
    <text evidence="2">The sequence shown here is derived from an EMBL/GenBank/DDBJ whole genome shotgun (WGS) entry which is preliminary data.</text>
</comment>
<proteinExistence type="predicted"/>
<keyword evidence="3" id="KW-1185">Reference proteome</keyword>
<reference evidence="2 3" key="1">
    <citation type="journal article" date="2023" name="BMC Biotechnol.">
        <title>Vitis rotundifolia cv Carlos genome sequencing.</title>
        <authorList>
            <person name="Huff M."/>
            <person name="Hulse-Kemp A."/>
            <person name="Scheffler B."/>
            <person name="Youngblood R."/>
            <person name="Simpson S."/>
            <person name="Babiker E."/>
            <person name="Staton M."/>
        </authorList>
    </citation>
    <scope>NUCLEOTIDE SEQUENCE [LARGE SCALE GENOMIC DNA]</scope>
    <source>
        <tissue evidence="2">Leaf</tissue>
    </source>
</reference>
<organism evidence="2 3">
    <name type="scientific">Vitis rotundifolia</name>
    <name type="common">Muscadine grape</name>
    <dbReference type="NCBI Taxonomy" id="103349"/>
    <lineage>
        <taxon>Eukaryota</taxon>
        <taxon>Viridiplantae</taxon>
        <taxon>Streptophyta</taxon>
        <taxon>Embryophyta</taxon>
        <taxon>Tracheophyta</taxon>
        <taxon>Spermatophyta</taxon>
        <taxon>Magnoliopsida</taxon>
        <taxon>eudicotyledons</taxon>
        <taxon>Gunneridae</taxon>
        <taxon>Pentapetalae</taxon>
        <taxon>rosids</taxon>
        <taxon>Vitales</taxon>
        <taxon>Vitaceae</taxon>
        <taxon>Viteae</taxon>
        <taxon>Vitis</taxon>
    </lineage>
</organism>
<feature type="transmembrane region" description="Helical" evidence="1">
    <location>
        <begin position="70"/>
        <end position="88"/>
    </location>
</feature>
<evidence type="ECO:0000313" key="2">
    <source>
        <dbReference type="EMBL" id="KAJ9674037.1"/>
    </source>
</evidence>
<sequence length="92" mass="10487">MSKKEEEPVMGIPYPAVYHPNQNPYKAGVIPPNAFVGDPKGVPIQQTIFRDTPAPFFTLVTPELPQYFSFFYYYFSLSFSGHFIYIGICKPT</sequence>
<gene>
    <name evidence="2" type="ORF">PVL29_023533</name>
</gene>
<evidence type="ECO:0000313" key="3">
    <source>
        <dbReference type="Proteomes" id="UP001168098"/>
    </source>
</evidence>
<name>A0AA38YP87_VITRO</name>
<keyword evidence="1" id="KW-0812">Transmembrane</keyword>
<protein>
    <submittedName>
        <fullName evidence="2">Uncharacterized protein</fullName>
    </submittedName>
</protein>